<gene>
    <name evidence="1" type="ORF">AALP_AAs50226U000100</name>
</gene>
<accession>A0A087FWS2</accession>
<dbReference type="AlphaFoldDB" id="A0A087FWS2"/>
<reference evidence="2" key="1">
    <citation type="journal article" date="2015" name="Nat. Plants">
        <title>Genome expansion of Arabis alpina linked with retrotransposition and reduced symmetric DNA methylation.</title>
        <authorList>
            <person name="Willing E.M."/>
            <person name="Rawat V."/>
            <person name="Mandakova T."/>
            <person name="Maumus F."/>
            <person name="James G.V."/>
            <person name="Nordstroem K.J."/>
            <person name="Becker C."/>
            <person name="Warthmann N."/>
            <person name="Chica C."/>
            <person name="Szarzynska B."/>
            <person name="Zytnicki M."/>
            <person name="Albani M.C."/>
            <person name="Kiefer C."/>
            <person name="Bergonzi S."/>
            <person name="Castaings L."/>
            <person name="Mateos J.L."/>
            <person name="Berns M.C."/>
            <person name="Bujdoso N."/>
            <person name="Piofczyk T."/>
            <person name="de Lorenzo L."/>
            <person name="Barrero-Sicilia C."/>
            <person name="Mateos I."/>
            <person name="Piednoel M."/>
            <person name="Hagmann J."/>
            <person name="Chen-Min-Tao R."/>
            <person name="Iglesias-Fernandez R."/>
            <person name="Schuster S.C."/>
            <person name="Alonso-Blanco C."/>
            <person name="Roudier F."/>
            <person name="Carbonero P."/>
            <person name="Paz-Ares J."/>
            <person name="Davis S.J."/>
            <person name="Pecinka A."/>
            <person name="Quesneville H."/>
            <person name="Colot V."/>
            <person name="Lysak M.A."/>
            <person name="Weigel D."/>
            <person name="Coupland G."/>
            <person name="Schneeberger K."/>
        </authorList>
    </citation>
    <scope>NUCLEOTIDE SEQUENCE [LARGE SCALE GENOMIC DNA]</scope>
    <source>
        <strain evidence="2">cv. Pajares</strain>
    </source>
</reference>
<dbReference type="Proteomes" id="UP000029120">
    <property type="component" value="Unassembled WGS sequence"/>
</dbReference>
<dbReference type="Gramene" id="KFK22074">
    <property type="protein sequence ID" value="KFK22074"/>
    <property type="gene ID" value="AALP_AAs50226U000100"/>
</dbReference>
<sequence length="156" mass="17448">MVASINVEQPYILHPEALLSWISCLSLAAVKIRSSNDINLNLLVVPLYGPGPQRCRQFVGPLRVLSRHIYVAFGPSILSSWPRLHGKNHFDISSAVLLSSESVPDDEIILGNSQRIYSIDGFYAPCFGFAPTVSRFNERFCVLSGRFRSAFWSFKS</sequence>
<protein>
    <submittedName>
        <fullName evidence="1">Uncharacterized protein</fullName>
    </submittedName>
</protein>
<organism evidence="1 2">
    <name type="scientific">Arabis alpina</name>
    <name type="common">Alpine rock-cress</name>
    <dbReference type="NCBI Taxonomy" id="50452"/>
    <lineage>
        <taxon>Eukaryota</taxon>
        <taxon>Viridiplantae</taxon>
        <taxon>Streptophyta</taxon>
        <taxon>Embryophyta</taxon>
        <taxon>Tracheophyta</taxon>
        <taxon>Spermatophyta</taxon>
        <taxon>Magnoliopsida</taxon>
        <taxon>eudicotyledons</taxon>
        <taxon>Gunneridae</taxon>
        <taxon>Pentapetalae</taxon>
        <taxon>rosids</taxon>
        <taxon>malvids</taxon>
        <taxon>Brassicales</taxon>
        <taxon>Brassicaceae</taxon>
        <taxon>Arabideae</taxon>
        <taxon>Arabis</taxon>
    </lineage>
</organism>
<proteinExistence type="predicted"/>
<evidence type="ECO:0000313" key="1">
    <source>
        <dbReference type="EMBL" id="KFK22074.1"/>
    </source>
</evidence>
<evidence type="ECO:0000313" key="2">
    <source>
        <dbReference type="Proteomes" id="UP000029120"/>
    </source>
</evidence>
<keyword evidence="2" id="KW-1185">Reference proteome</keyword>
<dbReference type="EMBL" id="KL992836">
    <property type="protein sequence ID" value="KFK22074.1"/>
    <property type="molecule type" value="Genomic_DNA"/>
</dbReference>
<name>A0A087FWS2_ARAAL</name>